<keyword evidence="1" id="KW-1003">Cell membrane</keyword>
<feature type="region of interest" description="Disordered" evidence="6">
    <location>
        <begin position="26"/>
        <end position="62"/>
    </location>
</feature>
<dbReference type="RefSeq" id="WP_051254972.1">
    <property type="nucleotide sequence ID" value="NZ_AULJ01000008.1"/>
</dbReference>
<evidence type="ECO:0000256" key="3">
    <source>
        <dbReference type="ARBA" id="ARBA00023136"/>
    </source>
</evidence>
<keyword evidence="5" id="KW-0449">Lipoprotein</keyword>
<dbReference type="PANTHER" id="PTHR43649">
    <property type="entry name" value="ARABINOSE-BINDING PROTEIN-RELATED"/>
    <property type="match status" value="1"/>
</dbReference>
<feature type="signal peptide" evidence="7">
    <location>
        <begin position="1"/>
        <end position="21"/>
    </location>
</feature>
<accession>A0A0A5HLT0</accession>
<dbReference type="Gene3D" id="3.40.190.10">
    <property type="entry name" value="Periplasmic binding protein-like II"/>
    <property type="match status" value="2"/>
</dbReference>
<dbReference type="eggNOG" id="COG1653">
    <property type="taxonomic scope" value="Bacteria"/>
</dbReference>
<evidence type="ECO:0000256" key="7">
    <source>
        <dbReference type="SAM" id="SignalP"/>
    </source>
</evidence>
<keyword evidence="4" id="KW-0564">Palmitate</keyword>
<evidence type="ECO:0000256" key="2">
    <source>
        <dbReference type="ARBA" id="ARBA00022729"/>
    </source>
</evidence>
<evidence type="ECO:0000256" key="4">
    <source>
        <dbReference type="ARBA" id="ARBA00023139"/>
    </source>
</evidence>
<evidence type="ECO:0000256" key="1">
    <source>
        <dbReference type="ARBA" id="ARBA00022475"/>
    </source>
</evidence>
<dbReference type="InterPro" id="IPR006059">
    <property type="entry name" value="SBP"/>
</dbReference>
<organism evidence="8 9">
    <name type="scientific">Pontibacillus marinus BH030004 = DSM 16465</name>
    <dbReference type="NCBI Taxonomy" id="1385511"/>
    <lineage>
        <taxon>Bacteria</taxon>
        <taxon>Bacillati</taxon>
        <taxon>Bacillota</taxon>
        <taxon>Bacilli</taxon>
        <taxon>Bacillales</taxon>
        <taxon>Bacillaceae</taxon>
        <taxon>Pontibacillus</taxon>
    </lineage>
</organism>
<dbReference type="AlphaFoldDB" id="A0A0A5HLT0"/>
<keyword evidence="3" id="KW-0472">Membrane</keyword>
<dbReference type="SUPFAM" id="SSF53850">
    <property type="entry name" value="Periplasmic binding protein-like II"/>
    <property type="match status" value="1"/>
</dbReference>
<dbReference type="Proteomes" id="UP000030403">
    <property type="component" value="Unassembled WGS sequence"/>
</dbReference>
<dbReference type="PANTHER" id="PTHR43649:SF33">
    <property type="entry name" value="POLYGALACTURONAN_RHAMNOGALACTURONAN-BINDING PROTEIN YTCQ"/>
    <property type="match status" value="1"/>
</dbReference>
<evidence type="ECO:0000313" key="9">
    <source>
        <dbReference type="Proteomes" id="UP000030403"/>
    </source>
</evidence>
<dbReference type="InterPro" id="IPR050490">
    <property type="entry name" value="Bact_solute-bd_prot1"/>
</dbReference>
<feature type="chain" id="PRO_5039669245" description="ABC transporter substrate-binding protein" evidence="7">
    <location>
        <begin position="22"/>
        <end position="545"/>
    </location>
</feature>
<name>A0A0A5HLT0_9BACI</name>
<keyword evidence="9" id="KW-1185">Reference proteome</keyword>
<gene>
    <name evidence="8" type="ORF">N783_16650</name>
</gene>
<evidence type="ECO:0000256" key="5">
    <source>
        <dbReference type="ARBA" id="ARBA00023288"/>
    </source>
</evidence>
<protein>
    <recommendedName>
        <fullName evidence="10">ABC transporter substrate-binding protein</fullName>
    </recommendedName>
</protein>
<comment type="caution">
    <text evidence="8">The sequence shown here is derived from an EMBL/GenBank/DDBJ whole genome shotgun (WGS) entry which is preliminary data.</text>
</comment>
<evidence type="ECO:0000256" key="6">
    <source>
        <dbReference type="SAM" id="MobiDB-lite"/>
    </source>
</evidence>
<dbReference type="EMBL" id="AVPF01000053">
    <property type="protein sequence ID" value="KGX84567.1"/>
    <property type="molecule type" value="Genomic_DNA"/>
</dbReference>
<feature type="compositionally biased region" description="Basic and acidic residues" evidence="6">
    <location>
        <begin position="51"/>
        <end position="60"/>
    </location>
</feature>
<dbReference type="OrthoDB" id="2501893at2"/>
<dbReference type="STRING" id="1385511.GCA_000425225_00753"/>
<evidence type="ECO:0008006" key="10">
    <source>
        <dbReference type="Google" id="ProtNLM"/>
    </source>
</evidence>
<dbReference type="Pfam" id="PF01547">
    <property type="entry name" value="SBP_bac_1"/>
    <property type="match status" value="1"/>
</dbReference>
<dbReference type="CDD" id="cd13580">
    <property type="entry name" value="PBP2_AlgQ_like_1"/>
    <property type="match status" value="1"/>
</dbReference>
<sequence>MKRNFMFICLVFLLALFGVLTGCKSTSDETSSETNQSDEASSETNQSNEESNEKSNDDSAAKTPTINVALETGGLQYIEGHNDINNDQYVKQLEELANVNLELEVLPHENYDQNIQLLLAGGELPDLLQTKGINRPEIAPAVDAGVFMPLNDLLEKHGKNLLKYVPEESWDNARVSKDGKIYGIPQENPIRNCCVTYMRKDWLDKLNLEIPKTVDEYIEVLRAFKTQDPNGNGLQDEIPFSARKNFSFGHAFFSAYGVQPSSWSYEDGKLLPNFIKPEMKEALKVYQTLYEEKLLDNEFLVQSGKDWDSKIIGATQVGMWAHSSAAPDSWIQRIQASNPDAEIVIVPSPVIPGGEPGGIYPLGSSVSDFVWTIPKGAKNPEEIIKFLDWFYAKGNEKADKFFLYGIEGKDHTVENNSVEYEYPTTNEGIGQQFMYQQWIHFTGPKEFLTNEEFVKNKPHGELIYNSLQVADNEGFVDDGADMPPMPTLKARPELAYDGLWLEFAAKVVTGKESADKFDDFVEQWKDRGGQKLIEEATDWYNKNKK</sequence>
<proteinExistence type="predicted"/>
<evidence type="ECO:0000313" key="8">
    <source>
        <dbReference type="EMBL" id="KGX84567.1"/>
    </source>
</evidence>
<dbReference type="PROSITE" id="PS51257">
    <property type="entry name" value="PROKAR_LIPOPROTEIN"/>
    <property type="match status" value="1"/>
</dbReference>
<feature type="compositionally biased region" description="Polar residues" evidence="6">
    <location>
        <begin position="26"/>
        <end position="38"/>
    </location>
</feature>
<reference evidence="8 9" key="1">
    <citation type="submission" date="2013-08" db="EMBL/GenBank/DDBJ databases">
        <authorList>
            <person name="Huang J."/>
            <person name="Wang G."/>
        </authorList>
    </citation>
    <scope>NUCLEOTIDE SEQUENCE [LARGE SCALE GENOMIC DNA]</scope>
    <source>
        <strain evidence="8 9">BH030004</strain>
    </source>
</reference>
<keyword evidence="2 7" id="KW-0732">Signal</keyword>